<dbReference type="InterPro" id="IPR001584">
    <property type="entry name" value="Integrase_cat-core"/>
</dbReference>
<sequence>MDFIEGLPKSSGMYTILVVVDRLKHPFSTGSVVGMFVKKIVRFHGVPNSIVSDRDKIFMSYFCEELFHLQGTKLNKSSAYHPQLDGQSEVLNRTLETYPRCFASSKPKAWFSWLSWAKLWYNTAYHVPSKKTPFQIVYRREPPLLLRFEKGPTVVSLVEQQLLERDQVLDELKEGALQAVSNVCNQLIEELEMIVEPEAVLGIRPGSGDNIRGIDVLIQWKGLPPQEATWEPFHQLKNQFLDFHLEDKLSLVGGGNDRIRVQHTYKRRIYKGKAGIEKKN</sequence>
<dbReference type="PANTHER" id="PTHR35046">
    <property type="entry name" value="ZINC KNUCKLE (CCHC-TYPE) FAMILY PROTEIN"/>
    <property type="match status" value="1"/>
</dbReference>
<evidence type="ECO:0000259" key="1">
    <source>
        <dbReference type="PROSITE" id="PS50013"/>
    </source>
</evidence>
<dbReference type="Proteomes" id="UP001604336">
    <property type="component" value="Unassembled WGS sequence"/>
</dbReference>
<name>A0ABD1REH4_9LAMI</name>
<dbReference type="Gene3D" id="3.30.420.10">
    <property type="entry name" value="Ribonuclease H-like superfamily/Ribonuclease H"/>
    <property type="match status" value="1"/>
</dbReference>
<dbReference type="InterPro" id="IPR016197">
    <property type="entry name" value="Chromo-like_dom_sf"/>
</dbReference>
<evidence type="ECO:0000259" key="2">
    <source>
        <dbReference type="PROSITE" id="PS50994"/>
    </source>
</evidence>
<dbReference type="InterPro" id="IPR000953">
    <property type="entry name" value="Chromo/chromo_shadow_dom"/>
</dbReference>
<dbReference type="PROSITE" id="PS50013">
    <property type="entry name" value="CHROMO_2"/>
    <property type="match status" value="1"/>
</dbReference>
<protein>
    <submittedName>
        <fullName evidence="3">Transposon Tf2-9 polyprotein</fullName>
    </submittedName>
</protein>
<dbReference type="PROSITE" id="PS50994">
    <property type="entry name" value="INTEGRASE"/>
    <property type="match status" value="1"/>
</dbReference>
<keyword evidence="4" id="KW-1185">Reference proteome</keyword>
<evidence type="ECO:0000313" key="4">
    <source>
        <dbReference type="Proteomes" id="UP001604336"/>
    </source>
</evidence>
<dbReference type="EMBL" id="JBFOLK010000009">
    <property type="protein sequence ID" value="KAL2486807.1"/>
    <property type="molecule type" value="Genomic_DNA"/>
</dbReference>
<comment type="caution">
    <text evidence="3">The sequence shown here is derived from an EMBL/GenBank/DDBJ whole genome shotgun (WGS) entry which is preliminary data.</text>
</comment>
<dbReference type="SUPFAM" id="SSF54160">
    <property type="entry name" value="Chromo domain-like"/>
    <property type="match status" value="1"/>
</dbReference>
<dbReference type="SUPFAM" id="SSF53098">
    <property type="entry name" value="Ribonuclease H-like"/>
    <property type="match status" value="1"/>
</dbReference>
<dbReference type="Gene3D" id="2.40.50.40">
    <property type="match status" value="1"/>
</dbReference>
<dbReference type="InterPro" id="IPR023780">
    <property type="entry name" value="Chromo_domain"/>
</dbReference>
<dbReference type="Pfam" id="PF00385">
    <property type="entry name" value="Chromo"/>
    <property type="match status" value="1"/>
</dbReference>
<evidence type="ECO:0000313" key="3">
    <source>
        <dbReference type="EMBL" id="KAL2486807.1"/>
    </source>
</evidence>
<proteinExistence type="predicted"/>
<reference evidence="4" key="1">
    <citation type="submission" date="2024-07" db="EMBL/GenBank/DDBJ databases">
        <title>Two chromosome-level genome assemblies of Korean endemic species Abeliophyllum distichum and Forsythia ovata (Oleaceae).</title>
        <authorList>
            <person name="Jang H."/>
        </authorList>
    </citation>
    <scope>NUCLEOTIDE SEQUENCE [LARGE SCALE GENOMIC DNA]</scope>
</reference>
<feature type="domain" description="Chromo" evidence="1">
    <location>
        <begin position="195"/>
        <end position="232"/>
    </location>
</feature>
<dbReference type="AlphaFoldDB" id="A0ABD1REH4"/>
<dbReference type="InterPro" id="IPR012337">
    <property type="entry name" value="RNaseH-like_sf"/>
</dbReference>
<dbReference type="PANTHER" id="PTHR35046:SF26">
    <property type="entry name" value="RNA-DIRECTED DNA POLYMERASE"/>
    <property type="match status" value="1"/>
</dbReference>
<organism evidence="3 4">
    <name type="scientific">Abeliophyllum distichum</name>
    <dbReference type="NCBI Taxonomy" id="126358"/>
    <lineage>
        <taxon>Eukaryota</taxon>
        <taxon>Viridiplantae</taxon>
        <taxon>Streptophyta</taxon>
        <taxon>Embryophyta</taxon>
        <taxon>Tracheophyta</taxon>
        <taxon>Spermatophyta</taxon>
        <taxon>Magnoliopsida</taxon>
        <taxon>eudicotyledons</taxon>
        <taxon>Gunneridae</taxon>
        <taxon>Pentapetalae</taxon>
        <taxon>asterids</taxon>
        <taxon>lamiids</taxon>
        <taxon>Lamiales</taxon>
        <taxon>Oleaceae</taxon>
        <taxon>Forsythieae</taxon>
        <taxon>Abeliophyllum</taxon>
    </lineage>
</organism>
<accession>A0ABD1REH4</accession>
<gene>
    <name evidence="3" type="ORF">Adt_31563</name>
</gene>
<feature type="domain" description="Integrase catalytic" evidence="2">
    <location>
        <begin position="28"/>
        <end position="141"/>
    </location>
</feature>
<dbReference type="InterPro" id="IPR036397">
    <property type="entry name" value="RNaseH_sf"/>
</dbReference>